<keyword evidence="3" id="KW-1185">Reference proteome</keyword>
<organism evidence="2 3">
    <name type="scientific">Streptomyces endophytica</name>
    <dbReference type="NCBI Taxonomy" id="2991496"/>
    <lineage>
        <taxon>Bacteria</taxon>
        <taxon>Bacillati</taxon>
        <taxon>Actinomycetota</taxon>
        <taxon>Actinomycetes</taxon>
        <taxon>Kitasatosporales</taxon>
        <taxon>Streptomycetaceae</taxon>
        <taxon>Streptomyces</taxon>
    </lineage>
</organism>
<dbReference type="EMBL" id="CP110636">
    <property type="protein sequence ID" value="UZJ30561.1"/>
    <property type="molecule type" value="Genomic_DNA"/>
</dbReference>
<dbReference type="RefSeq" id="WP_265361996.1">
    <property type="nucleotide sequence ID" value="NZ_CP110636.1"/>
</dbReference>
<evidence type="ECO:0000313" key="3">
    <source>
        <dbReference type="Proteomes" id="UP001164959"/>
    </source>
</evidence>
<feature type="region of interest" description="Disordered" evidence="1">
    <location>
        <begin position="1"/>
        <end position="48"/>
    </location>
</feature>
<gene>
    <name evidence="2" type="ORF">OJ254_09595</name>
</gene>
<feature type="compositionally biased region" description="Pro residues" evidence="1">
    <location>
        <begin position="30"/>
        <end position="41"/>
    </location>
</feature>
<name>A0ABY6P9T4_9ACTN</name>
<sequence length="48" mass="5265">MATHRYADWKQSMRQRIRRHPRDAAHPGPLAGPPPPTPPPSGKTGGDL</sequence>
<proteinExistence type="predicted"/>
<evidence type="ECO:0000313" key="2">
    <source>
        <dbReference type="EMBL" id="UZJ30561.1"/>
    </source>
</evidence>
<dbReference type="Proteomes" id="UP001164959">
    <property type="component" value="Chromosome"/>
</dbReference>
<evidence type="ECO:0000256" key="1">
    <source>
        <dbReference type="SAM" id="MobiDB-lite"/>
    </source>
</evidence>
<reference evidence="2" key="1">
    <citation type="submission" date="2022-11" db="EMBL/GenBank/DDBJ databases">
        <title>Identification and genomic analyses of a novel endophytic actinobacterium Streptomyces endophytica sp. nov. with potential for biocontrol of Yam anthracnose.</title>
        <authorList>
            <person name="Huang X."/>
        </authorList>
    </citation>
    <scope>NUCLEOTIDE SEQUENCE</scope>
    <source>
        <strain evidence="2">HNM0140</strain>
    </source>
</reference>
<accession>A0ABY6P9T4</accession>
<protein>
    <submittedName>
        <fullName evidence="2">Uncharacterized protein</fullName>
    </submittedName>
</protein>